<dbReference type="PANTHER" id="PTHR11552">
    <property type="entry name" value="GLUCOSE-METHANOL-CHOLINE GMC OXIDOREDUCTASE"/>
    <property type="match status" value="1"/>
</dbReference>
<feature type="domain" description="Glucose-methanol-choline oxidoreductase C-terminal" evidence="6">
    <location>
        <begin position="134"/>
        <end position="213"/>
    </location>
</feature>
<dbReference type="VEuPathDB" id="FungiDB:ASPCADRAFT_409630"/>
<keyword evidence="3" id="KW-0285">Flavoprotein</keyword>
<evidence type="ECO:0000313" key="7">
    <source>
        <dbReference type="EMBL" id="OOF90916.1"/>
    </source>
</evidence>
<dbReference type="Gene3D" id="3.50.50.60">
    <property type="entry name" value="FAD/NAD(P)-binding domain"/>
    <property type="match status" value="1"/>
</dbReference>
<dbReference type="InterPro" id="IPR012132">
    <property type="entry name" value="GMC_OxRdtase"/>
</dbReference>
<dbReference type="EMBL" id="KV907513">
    <property type="protein sequence ID" value="OOF90916.1"/>
    <property type="molecule type" value="Genomic_DNA"/>
</dbReference>
<dbReference type="PANTHER" id="PTHR11552:SF201">
    <property type="entry name" value="GLUCOSE-METHANOL-CHOLINE OXIDOREDUCTASE N-TERMINAL DOMAIN-CONTAINING PROTEIN"/>
    <property type="match status" value="1"/>
</dbReference>
<dbReference type="OrthoDB" id="4507224at2759"/>
<reference evidence="8" key="1">
    <citation type="journal article" date="2017" name="Genome Biol.">
        <title>Comparative genomics reveals high biological diversity and specific adaptations in the industrially and medically important fungal genus Aspergillus.</title>
        <authorList>
            <person name="de Vries R.P."/>
            <person name="Riley R."/>
            <person name="Wiebenga A."/>
            <person name="Aguilar-Osorio G."/>
            <person name="Amillis S."/>
            <person name="Uchima C.A."/>
            <person name="Anderluh G."/>
            <person name="Asadollahi M."/>
            <person name="Askin M."/>
            <person name="Barry K."/>
            <person name="Battaglia E."/>
            <person name="Bayram O."/>
            <person name="Benocci T."/>
            <person name="Braus-Stromeyer S.A."/>
            <person name="Caldana C."/>
            <person name="Canovas D."/>
            <person name="Cerqueira G.C."/>
            <person name="Chen F."/>
            <person name="Chen W."/>
            <person name="Choi C."/>
            <person name="Clum A."/>
            <person name="Dos Santos R.A."/>
            <person name="Damasio A.R."/>
            <person name="Diallinas G."/>
            <person name="Emri T."/>
            <person name="Fekete E."/>
            <person name="Flipphi M."/>
            <person name="Freyberg S."/>
            <person name="Gallo A."/>
            <person name="Gournas C."/>
            <person name="Habgood R."/>
            <person name="Hainaut M."/>
            <person name="Harispe M.L."/>
            <person name="Henrissat B."/>
            <person name="Hilden K.S."/>
            <person name="Hope R."/>
            <person name="Hossain A."/>
            <person name="Karabika E."/>
            <person name="Karaffa L."/>
            <person name="Karanyi Z."/>
            <person name="Krasevec N."/>
            <person name="Kuo A."/>
            <person name="Kusch H."/>
            <person name="LaButti K."/>
            <person name="Lagendijk E.L."/>
            <person name="Lapidus A."/>
            <person name="Levasseur A."/>
            <person name="Lindquist E."/>
            <person name="Lipzen A."/>
            <person name="Logrieco A.F."/>
            <person name="MacCabe A."/>
            <person name="Maekelae M.R."/>
            <person name="Malavazi I."/>
            <person name="Melin P."/>
            <person name="Meyer V."/>
            <person name="Mielnichuk N."/>
            <person name="Miskei M."/>
            <person name="Molnar A.P."/>
            <person name="Mule G."/>
            <person name="Ngan C.Y."/>
            <person name="Orejas M."/>
            <person name="Orosz E."/>
            <person name="Ouedraogo J.P."/>
            <person name="Overkamp K.M."/>
            <person name="Park H.-S."/>
            <person name="Perrone G."/>
            <person name="Piumi F."/>
            <person name="Punt P.J."/>
            <person name="Ram A.F."/>
            <person name="Ramon A."/>
            <person name="Rauscher S."/>
            <person name="Record E."/>
            <person name="Riano-Pachon D.M."/>
            <person name="Robert V."/>
            <person name="Roehrig J."/>
            <person name="Ruller R."/>
            <person name="Salamov A."/>
            <person name="Salih N.S."/>
            <person name="Samson R.A."/>
            <person name="Sandor E."/>
            <person name="Sanguinetti M."/>
            <person name="Schuetze T."/>
            <person name="Sepcic K."/>
            <person name="Shelest E."/>
            <person name="Sherlock G."/>
            <person name="Sophianopoulou V."/>
            <person name="Squina F.M."/>
            <person name="Sun H."/>
            <person name="Susca A."/>
            <person name="Todd R.B."/>
            <person name="Tsang A."/>
            <person name="Unkles S.E."/>
            <person name="van de Wiele N."/>
            <person name="van Rossen-Uffink D."/>
            <person name="Oliveira J.V."/>
            <person name="Vesth T.C."/>
            <person name="Visser J."/>
            <person name="Yu J.-H."/>
            <person name="Zhou M."/>
            <person name="Andersen M.R."/>
            <person name="Archer D.B."/>
            <person name="Baker S.E."/>
            <person name="Benoit I."/>
            <person name="Brakhage A.A."/>
            <person name="Braus G.H."/>
            <person name="Fischer R."/>
            <person name="Frisvad J.C."/>
            <person name="Goldman G.H."/>
            <person name="Houbraken J."/>
            <person name="Oakley B."/>
            <person name="Pocsi I."/>
            <person name="Scazzocchio C."/>
            <person name="Seiboth B."/>
            <person name="vanKuyk P.A."/>
            <person name="Wortman J."/>
            <person name="Dyer P.S."/>
            <person name="Grigoriev I.V."/>
        </authorList>
    </citation>
    <scope>NUCLEOTIDE SEQUENCE [LARGE SCALE GENOMIC DNA]</scope>
    <source>
        <strain evidence="8">ITEM 5010</strain>
    </source>
</reference>
<proteinExistence type="inferred from homology"/>
<evidence type="ECO:0000256" key="2">
    <source>
        <dbReference type="ARBA" id="ARBA00010790"/>
    </source>
</evidence>
<gene>
    <name evidence="7" type="ORF">ASPCADRAFT_409630</name>
</gene>
<evidence type="ECO:0000256" key="3">
    <source>
        <dbReference type="ARBA" id="ARBA00022630"/>
    </source>
</evidence>
<comment type="similarity">
    <text evidence="2">Belongs to the GMC oxidoreductase family.</text>
</comment>
<evidence type="ECO:0000256" key="1">
    <source>
        <dbReference type="ARBA" id="ARBA00001974"/>
    </source>
</evidence>
<keyword evidence="8" id="KW-1185">Reference proteome</keyword>
<dbReference type="AlphaFoldDB" id="A0A1R3R8W7"/>
<accession>A0A1R3R8W7</accession>
<dbReference type="Pfam" id="PF05199">
    <property type="entry name" value="GMC_oxred_C"/>
    <property type="match status" value="1"/>
</dbReference>
<keyword evidence="5" id="KW-0560">Oxidoreductase</keyword>
<keyword evidence="4" id="KW-0274">FAD</keyword>
<dbReference type="GO" id="GO:0016614">
    <property type="term" value="F:oxidoreductase activity, acting on CH-OH group of donors"/>
    <property type="evidence" value="ECO:0007669"/>
    <property type="project" value="InterPro"/>
</dbReference>
<evidence type="ECO:0000256" key="4">
    <source>
        <dbReference type="ARBA" id="ARBA00022827"/>
    </source>
</evidence>
<dbReference type="SUPFAM" id="SSF51905">
    <property type="entry name" value="FAD/NAD(P)-binding domain"/>
    <property type="match status" value="1"/>
</dbReference>
<name>A0A1R3R8W7_ASPC5</name>
<evidence type="ECO:0000256" key="5">
    <source>
        <dbReference type="ARBA" id="ARBA00023002"/>
    </source>
</evidence>
<dbReference type="STRING" id="602072.A0A1R3R8W7"/>
<dbReference type="InterPro" id="IPR036188">
    <property type="entry name" value="FAD/NAD-bd_sf"/>
</dbReference>
<organism evidence="7 8">
    <name type="scientific">Aspergillus carbonarius (strain ITEM 5010)</name>
    <dbReference type="NCBI Taxonomy" id="602072"/>
    <lineage>
        <taxon>Eukaryota</taxon>
        <taxon>Fungi</taxon>
        <taxon>Dikarya</taxon>
        <taxon>Ascomycota</taxon>
        <taxon>Pezizomycotina</taxon>
        <taxon>Eurotiomycetes</taxon>
        <taxon>Eurotiomycetidae</taxon>
        <taxon>Eurotiales</taxon>
        <taxon>Aspergillaceae</taxon>
        <taxon>Aspergillus</taxon>
        <taxon>Aspergillus subgen. Circumdati</taxon>
    </lineage>
</organism>
<evidence type="ECO:0000259" key="6">
    <source>
        <dbReference type="Pfam" id="PF05199"/>
    </source>
</evidence>
<comment type="cofactor">
    <cofactor evidence="1">
        <name>FAD</name>
        <dbReference type="ChEBI" id="CHEBI:57692"/>
    </cofactor>
</comment>
<dbReference type="Gene3D" id="3.30.560.10">
    <property type="entry name" value="Glucose Oxidase, domain 3"/>
    <property type="match status" value="1"/>
</dbReference>
<dbReference type="InterPro" id="IPR007867">
    <property type="entry name" value="GMC_OxRtase_C"/>
</dbReference>
<dbReference type="Proteomes" id="UP000188318">
    <property type="component" value="Unassembled WGS sequence"/>
</dbReference>
<sequence>MRHVPEVIAAVENDQTRQLGPFIIGGNYSSALLPFPDFTKPDTCPDDRATILAATVPDYSDPSSADPATFVHSILQTPREATGGYFTHSAQEIFKGFGVESQVVDQKFSEKYIPTCAFYSSPASILKPGGKRSPGVPDDLRTASLDEVKDYVKSAGRNTYHPTSTCAMLPREKGGVMDSGLRVWGTKGLRVVDASVIPIVSRANLQTTVYANAERESYLIKEDLARN</sequence>
<dbReference type="GO" id="GO:0050660">
    <property type="term" value="F:flavin adenine dinucleotide binding"/>
    <property type="evidence" value="ECO:0007669"/>
    <property type="project" value="InterPro"/>
</dbReference>
<protein>
    <submittedName>
        <fullName evidence="7">GMC oxidoreductase</fullName>
    </submittedName>
</protein>
<evidence type="ECO:0000313" key="8">
    <source>
        <dbReference type="Proteomes" id="UP000188318"/>
    </source>
</evidence>